<dbReference type="AlphaFoldDB" id="A0A1R1PVD5"/>
<feature type="signal peptide" evidence="1">
    <location>
        <begin position="1"/>
        <end position="23"/>
    </location>
</feature>
<name>A0A1R1PVD5_ZANCU</name>
<organism evidence="2 3">
    <name type="scientific">Zancudomyces culisetae</name>
    <name type="common">Gut fungus</name>
    <name type="synonym">Smittium culisetae</name>
    <dbReference type="NCBI Taxonomy" id="1213189"/>
    <lineage>
        <taxon>Eukaryota</taxon>
        <taxon>Fungi</taxon>
        <taxon>Fungi incertae sedis</taxon>
        <taxon>Zoopagomycota</taxon>
        <taxon>Kickxellomycotina</taxon>
        <taxon>Harpellomycetes</taxon>
        <taxon>Harpellales</taxon>
        <taxon>Legeriomycetaceae</taxon>
        <taxon>Zancudomyces</taxon>
    </lineage>
</organism>
<keyword evidence="3" id="KW-1185">Reference proteome</keyword>
<evidence type="ECO:0000313" key="2">
    <source>
        <dbReference type="EMBL" id="OMH84913.1"/>
    </source>
</evidence>
<evidence type="ECO:0000313" key="3">
    <source>
        <dbReference type="Proteomes" id="UP000188320"/>
    </source>
</evidence>
<feature type="chain" id="PRO_5013203991" evidence="1">
    <location>
        <begin position="24"/>
        <end position="128"/>
    </location>
</feature>
<comment type="caution">
    <text evidence="2">The sequence shown here is derived from an EMBL/GenBank/DDBJ whole genome shotgun (WGS) entry which is preliminary data.</text>
</comment>
<sequence>MTKCAIIKFILTILCGICITSIAKEIDVPLGTYYKGEIKPGEYISLNIIVPDEARGITTLRTDKDEMMSIEDFETIADPSTLTYTYDSTQTVNGKSLAQQIYSVAPIPTGNALSSDNDALLDLLRGRS</sequence>
<dbReference type="Proteomes" id="UP000188320">
    <property type="component" value="Unassembled WGS sequence"/>
</dbReference>
<accession>A0A1R1PVD5</accession>
<keyword evidence="1" id="KW-0732">Signal</keyword>
<dbReference type="EMBL" id="LSSK01000131">
    <property type="protein sequence ID" value="OMH84913.1"/>
    <property type="molecule type" value="Genomic_DNA"/>
</dbReference>
<reference evidence="3" key="1">
    <citation type="submission" date="2017-01" db="EMBL/GenBank/DDBJ databases">
        <authorList>
            <person name="Wang Y."/>
            <person name="White M."/>
            <person name="Kvist S."/>
            <person name="Moncalvo J.-M."/>
        </authorList>
    </citation>
    <scope>NUCLEOTIDE SEQUENCE [LARGE SCALE GENOMIC DNA]</scope>
    <source>
        <strain evidence="3">COL-18-3</strain>
    </source>
</reference>
<gene>
    <name evidence="2" type="ORF">AX774_g1550</name>
</gene>
<evidence type="ECO:0000256" key="1">
    <source>
        <dbReference type="SAM" id="SignalP"/>
    </source>
</evidence>
<protein>
    <submittedName>
        <fullName evidence="2">Uncharacterized protein</fullName>
    </submittedName>
</protein>
<proteinExistence type="predicted"/>